<dbReference type="SUPFAM" id="SSF50104">
    <property type="entry name" value="Translation proteins SH3-like domain"/>
    <property type="match status" value="1"/>
</dbReference>
<dbReference type="Gene3D" id="2.30.30.30">
    <property type="match status" value="1"/>
</dbReference>
<dbReference type="EMBL" id="AP014948">
    <property type="protein sequence ID" value="BAU62571.1"/>
    <property type="molecule type" value="Genomic_DNA"/>
</dbReference>
<dbReference type="FunFam" id="4.10.950.10:FF:000001">
    <property type="entry name" value="50S ribosomal protein L2"/>
    <property type="match status" value="1"/>
</dbReference>
<dbReference type="RefSeq" id="YP_009240437.1">
    <property type="nucleotide sequence ID" value="NC_029742.1"/>
</dbReference>
<gene>
    <name evidence="8" type="primary">rpl2</name>
</gene>
<protein>
    <recommendedName>
        <fullName evidence="4">Large ribosomal subunit protein uL2m</fullName>
    </recommendedName>
</protein>
<dbReference type="GeneID" id="27110087"/>
<dbReference type="SUPFAM" id="SSF50249">
    <property type="entry name" value="Nucleic acid-binding proteins"/>
    <property type="match status" value="1"/>
</dbReference>
<reference evidence="8" key="1">
    <citation type="journal article" date="2016" name="J. Plant Res.">
        <title>Plastid genome sequences of Gymnochlora stellata, Lotharella vacuolata, and Partenskyella glossopodia reveal remarkable structural conservation among chlorarachniophyte species.</title>
        <authorList>
            <person name="Suzuki S."/>
            <person name="Hirakawa Y."/>
            <person name="Kofuji R."/>
            <person name="Sugita M."/>
            <person name="Ishida K."/>
        </authorList>
    </citation>
    <scope>NUCLEOTIDE SEQUENCE</scope>
    <source>
        <strain evidence="8">RCC365</strain>
    </source>
</reference>
<evidence type="ECO:0000259" key="6">
    <source>
        <dbReference type="SMART" id="SM01382"/>
    </source>
</evidence>
<dbReference type="InterPro" id="IPR008991">
    <property type="entry name" value="Translation_prot_SH3-like_sf"/>
</dbReference>
<dbReference type="InterPro" id="IPR022671">
    <property type="entry name" value="Ribosomal_uL2_CS"/>
</dbReference>
<geneLocation type="plastid" evidence="8"/>
<dbReference type="InterPro" id="IPR022669">
    <property type="entry name" value="Ribosomal_uL2_C"/>
</dbReference>
<dbReference type="Pfam" id="PF03947">
    <property type="entry name" value="Ribosomal_L2_C"/>
    <property type="match status" value="1"/>
</dbReference>
<evidence type="ECO:0000256" key="3">
    <source>
        <dbReference type="ARBA" id="ARBA00023274"/>
    </source>
</evidence>
<dbReference type="InterPro" id="IPR022666">
    <property type="entry name" value="Ribosomal_uL2_RNA-bd_dom"/>
</dbReference>
<dbReference type="GO" id="GO:0032543">
    <property type="term" value="P:mitochondrial translation"/>
    <property type="evidence" value="ECO:0007669"/>
    <property type="project" value="TreeGrafter"/>
</dbReference>
<dbReference type="InterPro" id="IPR014722">
    <property type="entry name" value="Rib_uL2_dom2"/>
</dbReference>
<keyword evidence="2 8" id="KW-0689">Ribosomal protein</keyword>
<dbReference type="GO" id="GO:0016740">
    <property type="term" value="F:transferase activity"/>
    <property type="evidence" value="ECO:0007669"/>
    <property type="project" value="InterPro"/>
</dbReference>
<dbReference type="InterPro" id="IPR012340">
    <property type="entry name" value="NA-bd_OB-fold"/>
</dbReference>
<dbReference type="AlphaFoldDB" id="A0A140JZP4"/>
<evidence type="ECO:0000256" key="4">
    <source>
        <dbReference type="ARBA" id="ARBA00069872"/>
    </source>
</evidence>
<evidence type="ECO:0000256" key="5">
    <source>
        <dbReference type="SAM" id="MobiDB-lite"/>
    </source>
</evidence>
<dbReference type="PANTHER" id="PTHR13691:SF5">
    <property type="entry name" value="LARGE RIBOSOMAL SUBUNIT PROTEIN UL2M"/>
    <property type="match status" value="1"/>
</dbReference>
<dbReference type="Gene3D" id="4.10.950.10">
    <property type="entry name" value="Ribosomal protein L2, domain 3"/>
    <property type="match status" value="1"/>
</dbReference>
<name>A0A140JZP4_9EUKA</name>
<comment type="similarity">
    <text evidence="1">Belongs to the universal ribosomal protein uL2 family.</text>
</comment>
<keyword evidence="3" id="KW-0687">Ribonucleoprotein</keyword>
<organism evidence="8">
    <name type="scientific">Partenskyella glossopodia</name>
    <dbReference type="NCBI Taxonomy" id="552666"/>
    <lineage>
        <taxon>Eukaryota</taxon>
        <taxon>Sar</taxon>
        <taxon>Rhizaria</taxon>
        <taxon>Cercozoa</taxon>
        <taxon>Chlorarachniophyceae</taxon>
        <taxon>Partenskyella</taxon>
    </lineage>
</organism>
<feature type="region of interest" description="Disordered" evidence="5">
    <location>
        <begin position="169"/>
        <end position="198"/>
    </location>
</feature>
<dbReference type="Pfam" id="PF00181">
    <property type="entry name" value="Ribosomal_L2_N"/>
    <property type="match status" value="1"/>
</dbReference>
<evidence type="ECO:0000259" key="7">
    <source>
        <dbReference type="SMART" id="SM01383"/>
    </source>
</evidence>
<dbReference type="SMART" id="SM01383">
    <property type="entry name" value="Ribosomal_L2"/>
    <property type="match status" value="1"/>
</dbReference>
<dbReference type="PANTHER" id="PTHR13691">
    <property type="entry name" value="RIBOSOMAL PROTEIN L2"/>
    <property type="match status" value="1"/>
</dbReference>
<dbReference type="NCBIfam" id="TIGR01171">
    <property type="entry name" value="rplB_bact"/>
    <property type="match status" value="1"/>
</dbReference>
<proteinExistence type="inferred from homology"/>
<dbReference type="Gene3D" id="2.40.50.140">
    <property type="entry name" value="Nucleic acid-binding proteins"/>
    <property type="match status" value="1"/>
</dbReference>
<dbReference type="GO" id="GO:0003735">
    <property type="term" value="F:structural constituent of ribosome"/>
    <property type="evidence" value="ECO:0007669"/>
    <property type="project" value="InterPro"/>
</dbReference>
<feature type="domain" description="Large ribosomal subunit protein uL2 RNA-binding" evidence="7">
    <location>
        <begin position="9"/>
        <end position="65"/>
    </location>
</feature>
<evidence type="ECO:0000256" key="1">
    <source>
        <dbReference type="ARBA" id="ARBA00005636"/>
    </source>
</evidence>
<dbReference type="FunFam" id="2.30.30.30:FF:000001">
    <property type="entry name" value="50S ribosomal protein L2"/>
    <property type="match status" value="1"/>
</dbReference>
<evidence type="ECO:0000256" key="2">
    <source>
        <dbReference type="ARBA" id="ARBA00022980"/>
    </source>
</evidence>
<dbReference type="InterPro" id="IPR005880">
    <property type="entry name" value="Ribosomal_uL2_bac/org-type"/>
</dbReference>
<dbReference type="InterPro" id="IPR014726">
    <property type="entry name" value="Ribosomal_uL2_dom3"/>
</dbReference>
<sequence length="222" mass="24787">MEKKIEKLRKKLDFKRKKIFIEGTITNFCYAPSISAKTCLVKYKDGDIKTILCPDGIKIGNKVKSGIEIPLFIGNCLILKNLPLGTDIHNIELYPGCGGQFVRAGGAFANIVAKEGSYVTLRLPSGEVRFISKYCWATVGRVCNKYESKEITNKAGRNRWIGKRPHVRGVVKNPVDHPHGGGEGRSPIGRSHPVTPWGKVALGKRTRKNKRYSDLLIISRRK</sequence>
<feature type="domain" description="Large ribosomal subunit protein uL2 C-terminal" evidence="6">
    <location>
        <begin position="71"/>
        <end position="200"/>
    </location>
</feature>
<keyword evidence="8" id="KW-0934">Plastid</keyword>
<evidence type="ECO:0000313" key="8">
    <source>
        <dbReference type="EMBL" id="BAU62571.1"/>
    </source>
</evidence>
<dbReference type="InterPro" id="IPR002171">
    <property type="entry name" value="Ribosomal_uL2"/>
</dbReference>
<dbReference type="GO" id="GO:0005762">
    <property type="term" value="C:mitochondrial large ribosomal subunit"/>
    <property type="evidence" value="ECO:0007669"/>
    <property type="project" value="TreeGrafter"/>
</dbReference>
<dbReference type="GO" id="GO:0003723">
    <property type="term" value="F:RNA binding"/>
    <property type="evidence" value="ECO:0007669"/>
    <property type="project" value="InterPro"/>
</dbReference>
<dbReference type="SMART" id="SM01382">
    <property type="entry name" value="Ribosomal_L2_C"/>
    <property type="match status" value="1"/>
</dbReference>
<dbReference type="PROSITE" id="PS00467">
    <property type="entry name" value="RIBOSOMAL_L2"/>
    <property type="match status" value="1"/>
</dbReference>
<accession>A0A140JZP4</accession>